<dbReference type="AlphaFoldDB" id="A0A830CQG3"/>
<evidence type="ECO:0000313" key="2">
    <source>
        <dbReference type="Proteomes" id="UP000653305"/>
    </source>
</evidence>
<dbReference type="Proteomes" id="UP000653305">
    <property type="component" value="Unassembled WGS sequence"/>
</dbReference>
<name>A0A830CQG3_9LAMI</name>
<dbReference type="OrthoDB" id="891726at2759"/>
<gene>
    <name evidence="1" type="ORF">PHJA_002298600</name>
</gene>
<accession>A0A830CQG3</accession>
<dbReference type="InterPro" id="IPR007541">
    <property type="entry name" value="Uncharacterised_BSP"/>
</dbReference>
<sequence length="162" mass="18757">MENATSFIWQVFNQTEDDERYVPEVVSLYISNFSGYGLEMGDTINANYGAPPGLIEGIADYVMVKSGYYQKEWYKKPGSGNKWDEGYDVTEMFLEYCDNLTEGFTAKLNKMMRYYYNDSYFEQLLGKPLDQLWTEYKAMHGNINDTTSDQASSTRVIAELNY</sequence>
<evidence type="ECO:0000313" key="1">
    <source>
        <dbReference type="EMBL" id="GFQ01547.1"/>
    </source>
</evidence>
<dbReference type="PANTHER" id="PTHR33321">
    <property type="match status" value="1"/>
</dbReference>
<proteinExistence type="predicted"/>
<keyword evidence="1" id="KW-0378">Hydrolase</keyword>
<dbReference type="PANTHER" id="PTHR33321:SF12">
    <property type="entry name" value="PLANT BASIC SECRETORY PROTEIN (BSP) FAMILY PROTEIN"/>
    <property type="match status" value="1"/>
</dbReference>
<dbReference type="GO" id="GO:0006508">
    <property type="term" value="P:proteolysis"/>
    <property type="evidence" value="ECO:0007669"/>
    <property type="project" value="UniProtKB-KW"/>
</dbReference>
<dbReference type="EMBL" id="BMAC01000692">
    <property type="protein sequence ID" value="GFQ01547.1"/>
    <property type="molecule type" value="Genomic_DNA"/>
</dbReference>
<keyword evidence="1" id="KW-0645">Protease</keyword>
<reference evidence="1" key="1">
    <citation type="submission" date="2020-07" db="EMBL/GenBank/DDBJ databases">
        <title>Ethylene signaling mediates host invasion by parasitic plants.</title>
        <authorList>
            <person name="Yoshida S."/>
        </authorList>
    </citation>
    <scope>NUCLEOTIDE SEQUENCE</scope>
    <source>
        <strain evidence="1">Okayama</strain>
    </source>
</reference>
<keyword evidence="2" id="KW-1185">Reference proteome</keyword>
<dbReference type="Pfam" id="PF04450">
    <property type="entry name" value="BSP"/>
    <property type="match status" value="1"/>
</dbReference>
<organism evidence="1 2">
    <name type="scientific">Phtheirospermum japonicum</name>
    <dbReference type="NCBI Taxonomy" id="374723"/>
    <lineage>
        <taxon>Eukaryota</taxon>
        <taxon>Viridiplantae</taxon>
        <taxon>Streptophyta</taxon>
        <taxon>Embryophyta</taxon>
        <taxon>Tracheophyta</taxon>
        <taxon>Spermatophyta</taxon>
        <taxon>Magnoliopsida</taxon>
        <taxon>eudicotyledons</taxon>
        <taxon>Gunneridae</taxon>
        <taxon>Pentapetalae</taxon>
        <taxon>asterids</taxon>
        <taxon>lamiids</taxon>
        <taxon>Lamiales</taxon>
        <taxon>Orobanchaceae</taxon>
        <taxon>Orobanchaceae incertae sedis</taxon>
        <taxon>Phtheirospermum</taxon>
    </lineage>
</organism>
<comment type="caution">
    <text evidence="1">The sequence shown here is derived from an EMBL/GenBank/DDBJ whole genome shotgun (WGS) entry which is preliminary data.</text>
</comment>
<protein>
    <submittedName>
        <fullName evidence="1">Basic secretory protease</fullName>
    </submittedName>
</protein>
<dbReference type="GO" id="GO:0008233">
    <property type="term" value="F:peptidase activity"/>
    <property type="evidence" value="ECO:0007669"/>
    <property type="project" value="UniProtKB-KW"/>
</dbReference>